<dbReference type="Pfam" id="PF12710">
    <property type="entry name" value="HAD"/>
    <property type="match status" value="1"/>
</dbReference>
<evidence type="ECO:0000313" key="2">
    <source>
        <dbReference type="Proteomes" id="UP001597018"/>
    </source>
</evidence>
<protein>
    <submittedName>
        <fullName evidence="1">HAD family hydrolase</fullName>
    </submittedName>
</protein>
<dbReference type="EMBL" id="JBHTIW010000019">
    <property type="protein sequence ID" value="MFD0922293.1"/>
    <property type="molecule type" value="Genomic_DNA"/>
</dbReference>
<sequence length="235" mass="24248">MSTADAKRLVLWDVDLTLVDARGFGARWYRRALADATGAELRRMPDTAGRTELAITTDVLTGHGVPADEDTVAAMFAALAEAVADTRDEMSEHGSAMPGAGRALAALAGAPGVVQTLVTGNLPDVARHKLEPFDLHHHVDFGIGGYGAVSVHRHDLIADSVGKASRKHGARFAPESVVVVGDTPHDVAGALRHGAIAVGVATGRSGEAELRDAGAHVVLPDLADTGAVLAALDGR</sequence>
<dbReference type="InterPro" id="IPR023198">
    <property type="entry name" value="PGP-like_dom2"/>
</dbReference>
<dbReference type="InterPro" id="IPR023214">
    <property type="entry name" value="HAD_sf"/>
</dbReference>
<evidence type="ECO:0000313" key="1">
    <source>
        <dbReference type="EMBL" id="MFD0922293.1"/>
    </source>
</evidence>
<name>A0ABW3FXH0_9PSEU</name>
<dbReference type="SFLD" id="SFLDG01129">
    <property type="entry name" value="C1.5:_HAD__Beta-PGM__Phosphata"/>
    <property type="match status" value="1"/>
</dbReference>
<dbReference type="RefSeq" id="WP_263248929.1">
    <property type="nucleotide sequence ID" value="NZ_BAABLT010000004.1"/>
</dbReference>
<keyword evidence="2" id="KW-1185">Reference proteome</keyword>
<proteinExistence type="predicted"/>
<dbReference type="PANTHER" id="PTHR43434:SF1">
    <property type="entry name" value="PHOSPHOGLYCOLATE PHOSPHATASE"/>
    <property type="match status" value="1"/>
</dbReference>
<accession>A0ABW3FXH0</accession>
<dbReference type="Gene3D" id="1.10.150.240">
    <property type="entry name" value="Putative phosphatase, domain 2"/>
    <property type="match status" value="1"/>
</dbReference>
<dbReference type="InterPro" id="IPR036412">
    <property type="entry name" value="HAD-like_sf"/>
</dbReference>
<organism evidence="1 2">
    <name type="scientific">Saccharopolyspora rosea</name>
    <dbReference type="NCBI Taxonomy" id="524884"/>
    <lineage>
        <taxon>Bacteria</taxon>
        <taxon>Bacillati</taxon>
        <taxon>Actinomycetota</taxon>
        <taxon>Actinomycetes</taxon>
        <taxon>Pseudonocardiales</taxon>
        <taxon>Pseudonocardiaceae</taxon>
        <taxon>Saccharopolyspora</taxon>
    </lineage>
</organism>
<gene>
    <name evidence="1" type="ORF">ACFQ16_21315</name>
</gene>
<dbReference type="SUPFAM" id="SSF56784">
    <property type="entry name" value="HAD-like"/>
    <property type="match status" value="1"/>
</dbReference>
<dbReference type="GO" id="GO:0016787">
    <property type="term" value="F:hydrolase activity"/>
    <property type="evidence" value="ECO:0007669"/>
    <property type="project" value="UniProtKB-KW"/>
</dbReference>
<reference evidence="2" key="1">
    <citation type="journal article" date="2019" name="Int. J. Syst. Evol. Microbiol.">
        <title>The Global Catalogue of Microorganisms (GCM) 10K type strain sequencing project: providing services to taxonomists for standard genome sequencing and annotation.</title>
        <authorList>
            <consortium name="The Broad Institute Genomics Platform"/>
            <consortium name="The Broad Institute Genome Sequencing Center for Infectious Disease"/>
            <person name="Wu L."/>
            <person name="Ma J."/>
        </authorList>
    </citation>
    <scope>NUCLEOTIDE SEQUENCE [LARGE SCALE GENOMIC DNA]</scope>
    <source>
        <strain evidence="2">CCUG 56401</strain>
    </source>
</reference>
<dbReference type="SFLD" id="SFLDS00003">
    <property type="entry name" value="Haloacid_Dehalogenase"/>
    <property type="match status" value="1"/>
</dbReference>
<dbReference type="PANTHER" id="PTHR43434">
    <property type="entry name" value="PHOSPHOGLYCOLATE PHOSPHATASE"/>
    <property type="match status" value="1"/>
</dbReference>
<dbReference type="InterPro" id="IPR050155">
    <property type="entry name" value="HAD-like_hydrolase_sf"/>
</dbReference>
<keyword evidence="1" id="KW-0378">Hydrolase</keyword>
<comment type="caution">
    <text evidence="1">The sequence shown here is derived from an EMBL/GenBank/DDBJ whole genome shotgun (WGS) entry which is preliminary data.</text>
</comment>
<dbReference type="Gene3D" id="3.40.50.1000">
    <property type="entry name" value="HAD superfamily/HAD-like"/>
    <property type="match status" value="1"/>
</dbReference>
<dbReference type="Proteomes" id="UP001597018">
    <property type="component" value="Unassembled WGS sequence"/>
</dbReference>